<dbReference type="PROSITE" id="PS50853">
    <property type="entry name" value="FN3"/>
    <property type="match status" value="1"/>
</dbReference>
<dbReference type="Proteomes" id="UP000237271">
    <property type="component" value="Unassembled WGS sequence"/>
</dbReference>
<proteinExistence type="predicted"/>
<evidence type="ECO:0000256" key="1">
    <source>
        <dbReference type="ARBA" id="ARBA00004167"/>
    </source>
</evidence>
<evidence type="ECO:0000256" key="7">
    <source>
        <dbReference type="ARBA" id="ARBA00023170"/>
    </source>
</evidence>
<keyword evidence="7" id="KW-0675">Receptor</keyword>
<dbReference type="SMART" id="SM00060">
    <property type="entry name" value="FN3"/>
    <property type="match status" value="3"/>
</dbReference>
<dbReference type="SUPFAM" id="SSF49265">
    <property type="entry name" value="Fibronectin type III"/>
    <property type="match status" value="2"/>
</dbReference>
<name>A0A2P4YJK3_9STRA</name>
<accession>A0A2P4YJK3</accession>
<keyword evidence="3" id="KW-0547">Nucleotide-binding</keyword>
<sequence length="445" mass="47054">MTIAVFLSTGVLQKTIGVTLYSGAITVDNLLAHTSYSVKAALNTAIGDSEFGEPLAFTTEDPTRPGKLNLLEVVDVGSSSAVVKWENPTNTGGGIIAGYLLYQRAISSTAMQVLIYNGSSDFSKTSFLVGRLLARTMYMFTVVPINQYGLEGRDDGNVINITTLAADVPFPPTSVMQHEADGGYVEISFSEPFYTGGFSVKSLQYLTRLQSLASCGDISGCSTCSHTMDINGTFQLLDATTNSCTATACGVSGNCCLNDGTKCGILVTETKACSALAQTGICRIEGLHFATTYITALAATNAVGKSSYSDNIVVTTSEARHPGVPQLDLVSASGGSITLKWTLPADTGGTSIVRMSLSVDGDELFDTDSAFTYTHCGKLQASTDHVYTIEIENEAGFVNRTTSSFTTTAATAPGLVTLSESYRSFLFLYHVTMVELTETLLLPIA</sequence>
<dbReference type="Gene3D" id="2.60.40.10">
    <property type="entry name" value="Immunoglobulins"/>
    <property type="match status" value="3"/>
</dbReference>
<dbReference type="Pfam" id="PF00041">
    <property type="entry name" value="fn3"/>
    <property type="match status" value="1"/>
</dbReference>
<evidence type="ECO:0000313" key="9">
    <source>
        <dbReference type="EMBL" id="POM77987.1"/>
    </source>
</evidence>
<organism evidence="9 10">
    <name type="scientific">Phytophthora palmivora</name>
    <dbReference type="NCBI Taxonomy" id="4796"/>
    <lineage>
        <taxon>Eukaryota</taxon>
        <taxon>Sar</taxon>
        <taxon>Stramenopiles</taxon>
        <taxon>Oomycota</taxon>
        <taxon>Peronosporomycetes</taxon>
        <taxon>Peronosporales</taxon>
        <taxon>Peronosporaceae</taxon>
        <taxon>Phytophthora</taxon>
    </lineage>
</organism>
<evidence type="ECO:0000256" key="4">
    <source>
        <dbReference type="ARBA" id="ARBA00022840"/>
    </source>
</evidence>
<comment type="caution">
    <text evidence="9">The sequence shown here is derived from an EMBL/GenBank/DDBJ whole genome shotgun (WGS) entry which is preliminary data.</text>
</comment>
<evidence type="ECO:0000256" key="3">
    <source>
        <dbReference type="ARBA" id="ARBA00022741"/>
    </source>
</evidence>
<evidence type="ECO:0000256" key="2">
    <source>
        <dbReference type="ARBA" id="ARBA00022692"/>
    </source>
</evidence>
<reference evidence="9 10" key="1">
    <citation type="journal article" date="2017" name="Genome Biol. Evol.">
        <title>Phytophthora megakarya and P. palmivora, closely related causal agents of cacao black pod rot, underwent increases in genome sizes and gene numbers by different mechanisms.</title>
        <authorList>
            <person name="Ali S.S."/>
            <person name="Shao J."/>
            <person name="Lary D.J."/>
            <person name="Kronmiller B."/>
            <person name="Shen D."/>
            <person name="Strem M.D."/>
            <person name="Amoako-Attah I."/>
            <person name="Akrofi A.Y."/>
            <person name="Begoude B.A."/>
            <person name="Ten Hoopen G.M."/>
            <person name="Coulibaly K."/>
            <person name="Kebe B.I."/>
            <person name="Melnick R.L."/>
            <person name="Guiltinan M.J."/>
            <person name="Tyler B.M."/>
            <person name="Meinhardt L.W."/>
            <person name="Bailey B.A."/>
        </authorList>
    </citation>
    <scope>NUCLEOTIDE SEQUENCE [LARGE SCALE GENOMIC DNA]</scope>
    <source>
        <strain evidence="10">sbr112.9</strain>
    </source>
</reference>
<dbReference type="GO" id="GO:0005886">
    <property type="term" value="C:plasma membrane"/>
    <property type="evidence" value="ECO:0007669"/>
    <property type="project" value="TreeGrafter"/>
</dbReference>
<keyword evidence="10" id="KW-1185">Reference proteome</keyword>
<gene>
    <name evidence="9" type="ORF">PHPALM_4552</name>
</gene>
<comment type="subcellular location">
    <subcellularLocation>
        <location evidence="1">Membrane</location>
        <topology evidence="1">Single-pass membrane protein</topology>
    </subcellularLocation>
</comment>
<dbReference type="PANTHER" id="PTHR46877">
    <property type="entry name" value="EPH RECEPTOR A5"/>
    <property type="match status" value="1"/>
</dbReference>
<protein>
    <recommendedName>
        <fullName evidence="8">Fibronectin type-III domain-containing protein</fullName>
    </recommendedName>
</protein>
<dbReference type="PANTHER" id="PTHR46877:SF14">
    <property type="entry name" value="RECEPTOR PROTEIN-TYROSINE KINASE"/>
    <property type="match status" value="1"/>
</dbReference>
<dbReference type="AlphaFoldDB" id="A0A2P4YJK3"/>
<keyword evidence="4" id="KW-0067">ATP-binding</keyword>
<feature type="domain" description="Fibronectin type-III" evidence="8">
    <location>
        <begin position="64"/>
        <end position="166"/>
    </location>
</feature>
<evidence type="ECO:0000259" key="8">
    <source>
        <dbReference type="PROSITE" id="PS50853"/>
    </source>
</evidence>
<dbReference type="EMBL" id="NCKW01002218">
    <property type="protein sequence ID" value="POM77987.1"/>
    <property type="molecule type" value="Genomic_DNA"/>
</dbReference>
<dbReference type="InterPro" id="IPR013783">
    <property type="entry name" value="Ig-like_fold"/>
</dbReference>
<dbReference type="InterPro" id="IPR036116">
    <property type="entry name" value="FN3_sf"/>
</dbReference>
<dbReference type="CDD" id="cd00063">
    <property type="entry name" value="FN3"/>
    <property type="match status" value="1"/>
</dbReference>
<dbReference type="InterPro" id="IPR050449">
    <property type="entry name" value="Ephrin_rcpt_TKs"/>
</dbReference>
<evidence type="ECO:0000256" key="5">
    <source>
        <dbReference type="ARBA" id="ARBA00022989"/>
    </source>
</evidence>
<keyword evidence="5" id="KW-1133">Transmembrane helix</keyword>
<keyword evidence="6" id="KW-0472">Membrane</keyword>
<dbReference type="OrthoDB" id="126182at2759"/>
<dbReference type="GO" id="GO:0005524">
    <property type="term" value="F:ATP binding"/>
    <property type="evidence" value="ECO:0007669"/>
    <property type="project" value="UniProtKB-KW"/>
</dbReference>
<evidence type="ECO:0000313" key="10">
    <source>
        <dbReference type="Proteomes" id="UP000237271"/>
    </source>
</evidence>
<keyword evidence="2" id="KW-0812">Transmembrane</keyword>
<dbReference type="InterPro" id="IPR003961">
    <property type="entry name" value="FN3_dom"/>
</dbReference>
<evidence type="ECO:0000256" key="6">
    <source>
        <dbReference type="ARBA" id="ARBA00023136"/>
    </source>
</evidence>